<evidence type="ECO:0000256" key="1">
    <source>
        <dbReference type="SAM" id="Phobius"/>
    </source>
</evidence>
<feature type="transmembrane region" description="Helical" evidence="1">
    <location>
        <begin position="143"/>
        <end position="161"/>
    </location>
</feature>
<feature type="transmembrane region" description="Helical" evidence="1">
    <location>
        <begin position="82"/>
        <end position="104"/>
    </location>
</feature>
<evidence type="ECO:0000313" key="3">
    <source>
        <dbReference type="Proteomes" id="UP000178104"/>
    </source>
</evidence>
<evidence type="ECO:0000313" key="2">
    <source>
        <dbReference type="EMBL" id="OGI95715.1"/>
    </source>
</evidence>
<dbReference type="EMBL" id="MFVE01000002">
    <property type="protein sequence ID" value="OGI95715.1"/>
    <property type="molecule type" value="Genomic_DNA"/>
</dbReference>
<feature type="transmembrane region" description="Helical" evidence="1">
    <location>
        <begin position="116"/>
        <end position="137"/>
    </location>
</feature>
<proteinExistence type="predicted"/>
<sequence length="176" mass="19723">MNKKRYWLRGGTIFAGIAVVLGIVTSLMESGPLRFLATGPFDALGMGFALVSLIPVTAVYGLMGYNVWSGQTPFQDDNVEMIFYYVITAAFWFLVGAALGWLYGKLKIRAANGNNVFIDIAWILGLIYSLNLLWGMFRMGGLHLNDLITLLISVGFTIFFFRKSRKNKKERDSIMN</sequence>
<protein>
    <submittedName>
        <fullName evidence="2">Uncharacterized protein</fullName>
    </submittedName>
</protein>
<dbReference type="STRING" id="1801780.A2917_00120"/>
<comment type="caution">
    <text evidence="2">The sequence shown here is derived from an EMBL/GenBank/DDBJ whole genome shotgun (WGS) entry which is preliminary data.</text>
</comment>
<gene>
    <name evidence="2" type="ORF">A2917_00120</name>
</gene>
<keyword evidence="1" id="KW-0472">Membrane</keyword>
<organism evidence="2 3">
    <name type="scientific">Candidatus Nomurabacteria bacterium RIFCSPLOWO2_01_FULL_42_17</name>
    <dbReference type="NCBI Taxonomy" id="1801780"/>
    <lineage>
        <taxon>Bacteria</taxon>
        <taxon>Candidatus Nomuraibacteriota</taxon>
    </lineage>
</organism>
<feature type="transmembrane region" description="Helical" evidence="1">
    <location>
        <begin position="6"/>
        <end position="28"/>
    </location>
</feature>
<accession>A0A1F6XNM0</accession>
<name>A0A1F6XNM0_9BACT</name>
<feature type="transmembrane region" description="Helical" evidence="1">
    <location>
        <begin position="40"/>
        <end position="62"/>
    </location>
</feature>
<keyword evidence="1" id="KW-0812">Transmembrane</keyword>
<keyword evidence="1" id="KW-1133">Transmembrane helix</keyword>
<dbReference type="Proteomes" id="UP000178104">
    <property type="component" value="Unassembled WGS sequence"/>
</dbReference>
<dbReference type="AlphaFoldDB" id="A0A1F6XNM0"/>
<reference evidence="2 3" key="1">
    <citation type="journal article" date="2016" name="Nat. Commun.">
        <title>Thousands of microbial genomes shed light on interconnected biogeochemical processes in an aquifer system.</title>
        <authorList>
            <person name="Anantharaman K."/>
            <person name="Brown C.T."/>
            <person name="Hug L.A."/>
            <person name="Sharon I."/>
            <person name="Castelle C.J."/>
            <person name="Probst A.J."/>
            <person name="Thomas B.C."/>
            <person name="Singh A."/>
            <person name="Wilkins M.J."/>
            <person name="Karaoz U."/>
            <person name="Brodie E.L."/>
            <person name="Williams K.H."/>
            <person name="Hubbard S.S."/>
            <person name="Banfield J.F."/>
        </authorList>
    </citation>
    <scope>NUCLEOTIDE SEQUENCE [LARGE SCALE GENOMIC DNA]</scope>
</reference>